<keyword evidence="3" id="KW-1185">Reference proteome</keyword>
<proteinExistence type="predicted"/>
<accession>A0ABX0V267</accession>
<dbReference type="Proteomes" id="UP001429580">
    <property type="component" value="Unassembled WGS sequence"/>
</dbReference>
<evidence type="ECO:0000256" key="1">
    <source>
        <dbReference type="SAM" id="MobiDB-lite"/>
    </source>
</evidence>
<name>A0ABX0V267_9HYPH</name>
<reference evidence="2 3" key="1">
    <citation type="submission" date="2020-03" db="EMBL/GenBank/DDBJ databases">
        <title>Genomic Encyclopedia of Type Strains, Phase IV (KMG-IV): sequencing the most valuable type-strain genomes for metagenomic binning, comparative biology and taxonomic classification.</title>
        <authorList>
            <person name="Goeker M."/>
        </authorList>
    </citation>
    <scope>NUCLEOTIDE SEQUENCE [LARGE SCALE GENOMIC DNA]</scope>
    <source>
        <strain evidence="2 3">DSM 103870</strain>
    </source>
</reference>
<protein>
    <submittedName>
        <fullName evidence="2">Uncharacterized protein</fullName>
    </submittedName>
</protein>
<sequence length="74" mass="7832">MMTGDAHDTFAATDVGPGASLAPEGHPLRRLRETITRLWLARALPYEPAAPGALVLLDHLSGLLVLVGTEAFRG</sequence>
<dbReference type="EMBL" id="JAASQI010000007">
    <property type="protein sequence ID" value="NIJ59212.1"/>
    <property type="molecule type" value="Genomic_DNA"/>
</dbReference>
<gene>
    <name evidence="2" type="ORF">FHS82_003067</name>
</gene>
<evidence type="ECO:0000313" key="2">
    <source>
        <dbReference type="EMBL" id="NIJ59212.1"/>
    </source>
</evidence>
<comment type="caution">
    <text evidence="2">The sequence shown here is derived from an EMBL/GenBank/DDBJ whole genome shotgun (WGS) entry which is preliminary data.</text>
</comment>
<feature type="region of interest" description="Disordered" evidence="1">
    <location>
        <begin position="1"/>
        <end position="25"/>
    </location>
</feature>
<organism evidence="2 3">
    <name type="scientific">Pseudochelatococcus lubricantis</name>
    <dbReference type="NCBI Taxonomy" id="1538102"/>
    <lineage>
        <taxon>Bacteria</taxon>
        <taxon>Pseudomonadati</taxon>
        <taxon>Pseudomonadota</taxon>
        <taxon>Alphaproteobacteria</taxon>
        <taxon>Hyphomicrobiales</taxon>
        <taxon>Chelatococcaceae</taxon>
        <taxon>Pseudochelatococcus</taxon>
    </lineage>
</organism>
<evidence type="ECO:0000313" key="3">
    <source>
        <dbReference type="Proteomes" id="UP001429580"/>
    </source>
</evidence>